<reference evidence="1 2" key="1">
    <citation type="journal article" date="2014" name="Int. J. Syst. Evol. Microbiol.">
        <title>Complete genome sequence of Corynebacterium casei LMG S-19264T (=DSM 44701T), isolated from a smear-ripened cheese.</title>
        <authorList>
            <consortium name="US DOE Joint Genome Institute (JGI-PGF)"/>
            <person name="Walter F."/>
            <person name="Albersmeier A."/>
            <person name="Kalinowski J."/>
            <person name="Ruckert C."/>
        </authorList>
    </citation>
    <scope>NUCLEOTIDE SEQUENCE [LARGE SCALE GENOMIC DNA]</scope>
    <source>
        <strain evidence="1 2">KCTC 12866</strain>
    </source>
</reference>
<keyword evidence="2" id="KW-1185">Reference proteome</keyword>
<dbReference type="EMBL" id="BMXF01000002">
    <property type="protein sequence ID" value="GHB72136.1"/>
    <property type="molecule type" value="Genomic_DNA"/>
</dbReference>
<sequence>MMSGRTGVVWNEPNHSNAMKKTLKSAFVVTACLGVSIVLGCSDKDKDVSPETCSESLGKVLDLLTDKVVKEDKKSCEAYKAGVRDYLKNCSAEISNGTKRDYERQLDEPCPN</sequence>
<proteinExistence type="predicted"/>
<protein>
    <submittedName>
        <fullName evidence="1">Uncharacterized protein</fullName>
    </submittedName>
</protein>
<gene>
    <name evidence="1" type="ORF">GCM10007390_27730</name>
</gene>
<accession>A0A8J3G9E3</accession>
<name>A0A8J3G9E3_9BACT</name>
<comment type="caution">
    <text evidence="1">The sequence shown here is derived from an EMBL/GenBank/DDBJ whole genome shotgun (WGS) entry which is preliminary data.</text>
</comment>
<dbReference type="Proteomes" id="UP000598271">
    <property type="component" value="Unassembled WGS sequence"/>
</dbReference>
<evidence type="ECO:0000313" key="2">
    <source>
        <dbReference type="Proteomes" id="UP000598271"/>
    </source>
</evidence>
<evidence type="ECO:0000313" key="1">
    <source>
        <dbReference type="EMBL" id="GHB72136.1"/>
    </source>
</evidence>
<dbReference type="AlphaFoldDB" id="A0A8J3G9E3"/>
<organism evidence="1 2">
    <name type="scientific">Persicitalea jodogahamensis</name>
    <dbReference type="NCBI Taxonomy" id="402147"/>
    <lineage>
        <taxon>Bacteria</taxon>
        <taxon>Pseudomonadati</taxon>
        <taxon>Bacteroidota</taxon>
        <taxon>Cytophagia</taxon>
        <taxon>Cytophagales</taxon>
        <taxon>Spirosomataceae</taxon>
        <taxon>Persicitalea</taxon>
    </lineage>
</organism>